<dbReference type="AlphaFoldDB" id="A0A6F9DTX9"/>
<dbReference type="GO" id="GO:0097020">
    <property type="term" value="F:COPII receptor activity"/>
    <property type="evidence" value="ECO:0007669"/>
    <property type="project" value="InterPro"/>
</dbReference>
<dbReference type="GO" id="GO:0000139">
    <property type="term" value="C:Golgi membrane"/>
    <property type="evidence" value="ECO:0007669"/>
    <property type="project" value="TreeGrafter"/>
</dbReference>
<proteinExistence type="evidence at transcript level"/>
<evidence type="ECO:0000256" key="2">
    <source>
        <dbReference type="ARBA" id="ARBA00008096"/>
    </source>
</evidence>
<dbReference type="GO" id="GO:0005789">
    <property type="term" value="C:endoplasmic reticulum membrane"/>
    <property type="evidence" value="ECO:0007669"/>
    <property type="project" value="TreeGrafter"/>
</dbReference>
<keyword evidence="5 7" id="KW-1133">Transmembrane helix</keyword>
<keyword evidence="6 7" id="KW-0472">Membrane</keyword>
<feature type="transmembrane region" description="Helical" evidence="7">
    <location>
        <begin position="14"/>
        <end position="43"/>
    </location>
</feature>
<comment type="subcellular location">
    <subcellularLocation>
        <location evidence="1">Membrane</location>
        <topology evidence="1">Multi-pass membrane protein</topology>
    </subcellularLocation>
</comment>
<feature type="transmembrane region" description="Helical" evidence="7">
    <location>
        <begin position="139"/>
        <end position="158"/>
    </location>
</feature>
<dbReference type="InterPro" id="IPR007277">
    <property type="entry name" value="Svp26/Tex261"/>
</dbReference>
<evidence type="ECO:0000256" key="6">
    <source>
        <dbReference type="ARBA" id="ARBA00023136"/>
    </source>
</evidence>
<dbReference type="GO" id="GO:0030134">
    <property type="term" value="C:COPII-coated ER to Golgi transport vesicle"/>
    <property type="evidence" value="ECO:0007669"/>
    <property type="project" value="TreeGrafter"/>
</dbReference>
<evidence type="ECO:0000313" key="8">
    <source>
        <dbReference type="EMBL" id="CAB3266907.1"/>
    </source>
</evidence>
<evidence type="ECO:0000256" key="3">
    <source>
        <dbReference type="ARBA" id="ARBA00017877"/>
    </source>
</evidence>
<gene>
    <name evidence="8" type="primary">Tex261</name>
</gene>
<organism evidence="8">
    <name type="scientific">Phallusia mammillata</name>
    <dbReference type="NCBI Taxonomy" id="59560"/>
    <lineage>
        <taxon>Eukaryota</taxon>
        <taxon>Metazoa</taxon>
        <taxon>Chordata</taxon>
        <taxon>Tunicata</taxon>
        <taxon>Ascidiacea</taxon>
        <taxon>Phlebobranchia</taxon>
        <taxon>Ascidiidae</taxon>
        <taxon>Phallusia</taxon>
    </lineage>
</organism>
<dbReference type="EMBL" id="LR791045">
    <property type="protein sequence ID" value="CAB3266907.1"/>
    <property type="molecule type" value="mRNA"/>
</dbReference>
<comment type="similarity">
    <text evidence="2">Belongs to the SVP26 family.</text>
</comment>
<accession>A0A6F9DTX9</accession>
<evidence type="ECO:0000256" key="7">
    <source>
        <dbReference type="SAM" id="Phobius"/>
    </source>
</evidence>
<protein>
    <recommendedName>
        <fullName evidence="3">Protein TEX261</fullName>
    </recommendedName>
</protein>
<dbReference type="Pfam" id="PF04148">
    <property type="entry name" value="Erv26"/>
    <property type="match status" value="1"/>
</dbReference>
<sequence length="211" mass="24537">MYKNHMFLNLINMWFLYILSWISLGLQIMFITLAIAAALYYLAELIEEYTVMTQKILRIMLIASCIIYVGLLIFEGFPFVLIAVGLFTNLVEFGLLRRFPFIELTSPNFILTVVLVFINHYFAFKYFSDVYHNFSEVLAFFTLCLWMIPFTFFISLSASDNVLPSTMQPLLTPSDDVVSHYMSKGKKKRSVLLTIFEGVKETVFPSRSKRF</sequence>
<name>A0A6F9DTX9_9ASCI</name>
<reference evidence="8" key="1">
    <citation type="submission" date="2020-04" db="EMBL/GenBank/DDBJ databases">
        <authorList>
            <person name="Neveu A P."/>
        </authorList>
    </citation>
    <scope>NUCLEOTIDE SEQUENCE</scope>
    <source>
        <tissue evidence="8">Whole embryo</tissue>
    </source>
</reference>
<dbReference type="GO" id="GO:0006888">
    <property type="term" value="P:endoplasmic reticulum to Golgi vesicle-mediated transport"/>
    <property type="evidence" value="ECO:0007669"/>
    <property type="project" value="InterPro"/>
</dbReference>
<evidence type="ECO:0000256" key="4">
    <source>
        <dbReference type="ARBA" id="ARBA00022692"/>
    </source>
</evidence>
<dbReference type="PANTHER" id="PTHR13144">
    <property type="entry name" value="TEX261 PROTEIN"/>
    <property type="match status" value="1"/>
</dbReference>
<evidence type="ECO:0000256" key="5">
    <source>
        <dbReference type="ARBA" id="ARBA00022989"/>
    </source>
</evidence>
<evidence type="ECO:0000256" key="1">
    <source>
        <dbReference type="ARBA" id="ARBA00004141"/>
    </source>
</evidence>
<dbReference type="PANTHER" id="PTHR13144:SF0">
    <property type="entry name" value="PROTEIN TEX261"/>
    <property type="match status" value="1"/>
</dbReference>
<keyword evidence="4 7" id="KW-0812">Transmembrane</keyword>
<feature type="transmembrane region" description="Helical" evidence="7">
    <location>
        <begin position="108"/>
        <end position="127"/>
    </location>
</feature>